<evidence type="ECO:0000259" key="3">
    <source>
        <dbReference type="Pfam" id="PF00724"/>
    </source>
</evidence>
<gene>
    <name evidence="4" type="ORF">CBM2613_B50331</name>
</gene>
<dbReference type="EMBL" id="OFTH01000047">
    <property type="protein sequence ID" value="SOZ73225.1"/>
    <property type="molecule type" value="Genomic_DNA"/>
</dbReference>
<evidence type="ECO:0000256" key="2">
    <source>
        <dbReference type="ARBA" id="ARBA00023002"/>
    </source>
</evidence>
<comment type="caution">
    <text evidence="4">The sequence shown here is derived from an EMBL/GenBank/DDBJ whole genome shotgun (WGS) entry which is preliminary data.</text>
</comment>
<dbReference type="GO" id="GO:0016491">
    <property type="term" value="F:oxidoreductase activity"/>
    <property type="evidence" value="ECO:0007669"/>
    <property type="project" value="UniProtKB-KW"/>
</dbReference>
<keyword evidence="1" id="KW-0285">Flavoprotein</keyword>
<dbReference type="Pfam" id="PF00724">
    <property type="entry name" value="Oxidored_FMN"/>
    <property type="match status" value="1"/>
</dbReference>
<keyword evidence="2" id="KW-0560">Oxidoreductase</keyword>
<name>A0A375EAF3_9BURK</name>
<feature type="domain" description="NADH:flavin oxidoreductase/NADH oxidase N-terminal" evidence="3">
    <location>
        <begin position="16"/>
        <end position="334"/>
    </location>
</feature>
<protein>
    <submittedName>
        <fullName evidence="4">FMN oxidoreductase</fullName>
    </submittedName>
</protein>
<dbReference type="InterPro" id="IPR051799">
    <property type="entry name" value="NADH_flavin_oxidoreductase"/>
</dbReference>
<reference evidence="4" key="1">
    <citation type="submission" date="2018-01" db="EMBL/GenBank/DDBJ databases">
        <authorList>
            <person name="Clerissi C."/>
        </authorList>
    </citation>
    <scope>NUCLEOTIDE SEQUENCE</scope>
    <source>
        <strain evidence="4">Cupriavidus taiwanensis STM 8556</strain>
    </source>
</reference>
<dbReference type="CDD" id="cd04733">
    <property type="entry name" value="OYE_like_2_FMN"/>
    <property type="match status" value="1"/>
</dbReference>
<dbReference type="SUPFAM" id="SSF51395">
    <property type="entry name" value="FMN-linked oxidoreductases"/>
    <property type="match status" value="1"/>
</dbReference>
<dbReference type="PANTHER" id="PTHR43656">
    <property type="entry name" value="BINDING OXIDOREDUCTASE, PUTATIVE (AFU_ORTHOLOGUE AFUA_2G08260)-RELATED"/>
    <property type="match status" value="1"/>
</dbReference>
<dbReference type="PANTHER" id="PTHR43656:SF2">
    <property type="entry name" value="BINDING OXIDOREDUCTASE, PUTATIVE (AFU_ORTHOLOGUE AFUA_2G08260)-RELATED"/>
    <property type="match status" value="1"/>
</dbReference>
<dbReference type="Gene3D" id="3.20.20.70">
    <property type="entry name" value="Aldolase class I"/>
    <property type="match status" value="1"/>
</dbReference>
<dbReference type="InterPro" id="IPR013785">
    <property type="entry name" value="Aldolase_TIM"/>
</dbReference>
<proteinExistence type="predicted"/>
<evidence type="ECO:0000256" key="1">
    <source>
        <dbReference type="ARBA" id="ARBA00022630"/>
    </source>
</evidence>
<organism evidence="4">
    <name type="scientific">Cupriavidus taiwanensis</name>
    <dbReference type="NCBI Taxonomy" id="164546"/>
    <lineage>
        <taxon>Bacteria</taxon>
        <taxon>Pseudomonadati</taxon>
        <taxon>Pseudomonadota</taxon>
        <taxon>Betaproteobacteria</taxon>
        <taxon>Burkholderiales</taxon>
        <taxon>Burkholderiaceae</taxon>
        <taxon>Cupriavidus</taxon>
    </lineage>
</organism>
<evidence type="ECO:0000313" key="4">
    <source>
        <dbReference type="EMBL" id="SOZ73225.1"/>
    </source>
</evidence>
<dbReference type="GO" id="GO:0010181">
    <property type="term" value="F:FMN binding"/>
    <property type="evidence" value="ECO:0007669"/>
    <property type="project" value="InterPro"/>
</dbReference>
<dbReference type="InterPro" id="IPR001155">
    <property type="entry name" value="OxRdtase_FMN_N"/>
</dbReference>
<dbReference type="AlphaFoldDB" id="A0A375EAF3"/>
<accession>A0A375EAF3</accession>
<sequence length="411" mass="44633">MNVFDKLILRNGSIVPNRIAKAAMEENLADEEHAPSEALIRLYSAWAAGGAGLLITGNVMVDSRAMTGPGGVVLENTRHLDRFRRWAQAGRANGAQLWLQINHPGRQMPASLGQPTWAPSAVPLQLGKLSRHFSAPKAMTHDVIEDVIRRFARTAQLGEQAGFTGVEIHAAHGYLLSQFLSPLTNHRSDQWGGSLENRARLLIEIVKAIRAVVSPGFAVAVKLNSADFQRGGFSADDARQVVKLLNTLDVDLVELSGGSYEAPAMQGDARDGSTLAREAYFVEFARDIRAVAKMPVMVTGGIRRWPVAQAVVQSGVDMVGIGTALAIDPDLPRAWRAGKDSAPTLRPIDWTNKPLASLANMAAVKFQLRKLSRGKATNPKVSPLRALILQQASDACRARQYRRWIAQPGRG</sequence>
<dbReference type="Proteomes" id="UP000256952">
    <property type="component" value="Chromosome CBM2613_b"/>
</dbReference>
<dbReference type="RefSeq" id="WP_116331894.1">
    <property type="nucleotide sequence ID" value="NZ_LT992560.1"/>
</dbReference>